<proteinExistence type="predicted"/>
<evidence type="ECO:0000313" key="1">
    <source>
        <dbReference type="EMBL" id="KAG9221898.1"/>
    </source>
</evidence>
<dbReference type="EMBL" id="WQMT02000006">
    <property type="protein sequence ID" value="KAG9221898.1"/>
    <property type="molecule type" value="Genomic_DNA"/>
</dbReference>
<evidence type="ECO:0000313" key="2">
    <source>
        <dbReference type="Proteomes" id="UP000824881"/>
    </source>
</evidence>
<sequence length="123" mass="13990">MDSVLSNILDAEDTDYGSNRYHEITTPAADDDDDNEPIGNDEDMEDEEDEGPDSDRWRHRTAILRAQLKPEQLLPIVTQTLDLWKSLGIDLPLFLLALTLLRSVELPMILRNWYAPPRTANTG</sequence>
<organism evidence="1 2">
    <name type="scientific">Pleurotus cornucopiae</name>
    <name type="common">Cornucopia mushroom</name>
    <dbReference type="NCBI Taxonomy" id="5321"/>
    <lineage>
        <taxon>Eukaryota</taxon>
        <taxon>Fungi</taxon>
        <taxon>Dikarya</taxon>
        <taxon>Basidiomycota</taxon>
        <taxon>Agaricomycotina</taxon>
        <taxon>Agaricomycetes</taxon>
        <taxon>Agaricomycetidae</taxon>
        <taxon>Agaricales</taxon>
        <taxon>Pleurotineae</taxon>
        <taxon>Pleurotaceae</taxon>
        <taxon>Pleurotus</taxon>
    </lineage>
</organism>
<accession>A0ACB7IWF0</accession>
<reference evidence="1 2" key="1">
    <citation type="journal article" date="2021" name="Appl. Environ. Microbiol.">
        <title>Genetic linkage and physical mapping for an oyster mushroom Pleurotus cornucopiae and QTL analysis for the trait cap color.</title>
        <authorList>
            <person name="Zhang Y."/>
            <person name="Gao W."/>
            <person name="Sonnenberg A."/>
            <person name="Chen Q."/>
            <person name="Zhang J."/>
            <person name="Huang C."/>
        </authorList>
    </citation>
    <scope>NUCLEOTIDE SEQUENCE [LARGE SCALE GENOMIC DNA]</scope>
    <source>
        <strain evidence="1">CCMSSC00406</strain>
    </source>
</reference>
<dbReference type="Proteomes" id="UP000824881">
    <property type="component" value="Unassembled WGS sequence"/>
</dbReference>
<comment type="caution">
    <text evidence="1">The sequence shown here is derived from an EMBL/GenBank/DDBJ whole genome shotgun (WGS) entry which is preliminary data.</text>
</comment>
<protein>
    <submittedName>
        <fullName evidence="1">Uncharacterized protein</fullName>
    </submittedName>
</protein>
<keyword evidence="2" id="KW-1185">Reference proteome</keyword>
<gene>
    <name evidence="1" type="ORF">CCMSSC00406_0005723</name>
</gene>
<name>A0ACB7IWF0_PLECO</name>